<dbReference type="STRING" id="29655.A0A0K9PXQ3"/>
<protein>
    <recommendedName>
        <fullName evidence="4">Eukaryotic translation initiation factor 3 subunit J</fullName>
        <shortName evidence="4">eIF3j</shortName>
    </recommendedName>
</protein>
<dbReference type="GO" id="GO:0003743">
    <property type="term" value="F:translation initiation factor activity"/>
    <property type="evidence" value="ECO:0007669"/>
    <property type="project" value="UniProtKB-UniRule"/>
</dbReference>
<dbReference type="InterPro" id="IPR013906">
    <property type="entry name" value="eIF3j"/>
</dbReference>
<comment type="subunit">
    <text evidence="4">Component of the eukaryotic translation initiation factor 3 (eIF-3) complex.</text>
</comment>
<evidence type="ECO:0000256" key="2">
    <source>
        <dbReference type="ARBA" id="ARBA00022540"/>
    </source>
</evidence>
<dbReference type="FunFam" id="1.10.246.60:FF:000002">
    <property type="entry name" value="Eukaryotic translation initiation factor 3 subunit J"/>
    <property type="match status" value="1"/>
</dbReference>
<dbReference type="Pfam" id="PF08597">
    <property type="entry name" value="eIF3_subunit"/>
    <property type="match status" value="1"/>
</dbReference>
<dbReference type="GO" id="GO:0005852">
    <property type="term" value="C:eukaryotic translation initiation factor 3 complex"/>
    <property type="evidence" value="ECO:0000318"/>
    <property type="project" value="GO_Central"/>
</dbReference>
<dbReference type="Proteomes" id="UP000036987">
    <property type="component" value="Unassembled WGS sequence"/>
</dbReference>
<name>A0A0K9PXQ3_ZOSMR</name>
<comment type="similarity">
    <text evidence="4">Belongs to the eIF-3 subunit J family.</text>
</comment>
<keyword evidence="1 4" id="KW-0963">Cytoplasm</keyword>
<sequence>MEDWENDDFTPVAPTLVKENIKSQWDDEDADEEDVKESWEDEDTPKESKPLPAPEKKSSKGENLKKSDKKKAVSKVTAADSAVLDDPVAEKLRQQRIEEEADYKSTMELFSKSSDDKTLDNFIPKSENDFMEYAELISHKLRPYEKSFHYIGLLKAVMRLSMTAMKASDAKEVGSSVTALANEKIKAEKEANAGKKKGTKKKQLLVDKPDDDVVIGGYDALDDFDFM</sequence>
<gene>
    <name evidence="6" type="ORF">ZOSMA_13G00340</name>
</gene>
<dbReference type="HAMAP" id="MF_03009">
    <property type="entry name" value="eIF3j"/>
    <property type="match status" value="1"/>
</dbReference>
<dbReference type="EMBL" id="LFYR01000514">
    <property type="protein sequence ID" value="KMZ73833.1"/>
    <property type="molecule type" value="Genomic_DNA"/>
</dbReference>
<comment type="caution">
    <text evidence="6">The sequence shown here is derived from an EMBL/GenBank/DDBJ whole genome shotgun (WGS) entry which is preliminary data.</text>
</comment>
<feature type="region of interest" description="Disordered" evidence="5">
    <location>
        <begin position="1"/>
        <end position="88"/>
    </location>
</feature>
<dbReference type="Gene3D" id="1.10.246.60">
    <property type="entry name" value="Eukaryotic translation initiation factor 3 like domains"/>
    <property type="match status" value="1"/>
</dbReference>
<dbReference type="InterPro" id="IPR023194">
    <property type="entry name" value="eIF3-like_dom_sf"/>
</dbReference>
<evidence type="ECO:0000256" key="1">
    <source>
        <dbReference type="ARBA" id="ARBA00022490"/>
    </source>
</evidence>
<dbReference type="PANTHER" id="PTHR21681:SF0">
    <property type="entry name" value="EUKARYOTIC TRANSLATION INITIATION FACTOR 3 SUBUNIT J"/>
    <property type="match status" value="1"/>
</dbReference>
<comment type="subcellular location">
    <subcellularLocation>
        <location evidence="4">Cytoplasm</location>
    </subcellularLocation>
</comment>
<evidence type="ECO:0000313" key="6">
    <source>
        <dbReference type="EMBL" id="KMZ73833.1"/>
    </source>
</evidence>
<comment type="function">
    <text evidence="4">Component of the eukaryotic translation initiation factor 3 (eIF-3) complex, which is involved in protein synthesis of a specialized repertoire of mRNAs and, together with other initiation factors, stimulates binding of mRNA and methionyl-tRNAi to the 40S ribosome. The eIF-3 complex specifically targets and initiates translation of a subset of mRNAs involved in cell proliferation.</text>
</comment>
<evidence type="ECO:0000256" key="4">
    <source>
        <dbReference type="HAMAP-Rule" id="MF_03009"/>
    </source>
</evidence>
<evidence type="ECO:0000256" key="3">
    <source>
        <dbReference type="ARBA" id="ARBA00022917"/>
    </source>
</evidence>
<accession>A0A0K9PXQ3</accession>
<dbReference type="OMA" id="KPHYALW"/>
<keyword evidence="3 4" id="KW-0648">Protein biosynthesis</keyword>
<organism evidence="6 7">
    <name type="scientific">Zostera marina</name>
    <name type="common">Eelgrass</name>
    <dbReference type="NCBI Taxonomy" id="29655"/>
    <lineage>
        <taxon>Eukaryota</taxon>
        <taxon>Viridiplantae</taxon>
        <taxon>Streptophyta</taxon>
        <taxon>Embryophyta</taxon>
        <taxon>Tracheophyta</taxon>
        <taxon>Spermatophyta</taxon>
        <taxon>Magnoliopsida</taxon>
        <taxon>Liliopsida</taxon>
        <taxon>Zosteraceae</taxon>
        <taxon>Zostera</taxon>
    </lineage>
</organism>
<dbReference type="PANTHER" id="PTHR21681">
    <property type="entry name" value="EUKARYOTIC TRANSLATION INITIATION FACTOR 3 SUBUNIT J"/>
    <property type="match status" value="1"/>
</dbReference>
<evidence type="ECO:0000256" key="5">
    <source>
        <dbReference type="SAM" id="MobiDB-lite"/>
    </source>
</evidence>
<feature type="compositionally biased region" description="Acidic residues" evidence="5">
    <location>
        <begin position="26"/>
        <end position="44"/>
    </location>
</feature>
<dbReference type="GO" id="GO:0033290">
    <property type="term" value="C:eukaryotic 48S preinitiation complex"/>
    <property type="evidence" value="ECO:0007669"/>
    <property type="project" value="UniProtKB-UniRule"/>
</dbReference>
<reference evidence="7" key="1">
    <citation type="journal article" date="2016" name="Nature">
        <title>The genome of the seagrass Zostera marina reveals angiosperm adaptation to the sea.</title>
        <authorList>
            <person name="Olsen J.L."/>
            <person name="Rouze P."/>
            <person name="Verhelst B."/>
            <person name="Lin Y.-C."/>
            <person name="Bayer T."/>
            <person name="Collen J."/>
            <person name="Dattolo E."/>
            <person name="De Paoli E."/>
            <person name="Dittami S."/>
            <person name="Maumus F."/>
            <person name="Michel G."/>
            <person name="Kersting A."/>
            <person name="Lauritano C."/>
            <person name="Lohaus R."/>
            <person name="Toepel M."/>
            <person name="Tonon T."/>
            <person name="Vanneste K."/>
            <person name="Amirebrahimi M."/>
            <person name="Brakel J."/>
            <person name="Bostroem C."/>
            <person name="Chovatia M."/>
            <person name="Grimwood J."/>
            <person name="Jenkins J.W."/>
            <person name="Jueterbock A."/>
            <person name="Mraz A."/>
            <person name="Stam W.T."/>
            <person name="Tice H."/>
            <person name="Bornberg-Bauer E."/>
            <person name="Green P.J."/>
            <person name="Pearson G.A."/>
            <person name="Procaccini G."/>
            <person name="Duarte C.M."/>
            <person name="Schmutz J."/>
            <person name="Reusch T.B.H."/>
            <person name="Van de Peer Y."/>
        </authorList>
    </citation>
    <scope>NUCLEOTIDE SEQUENCE [LARGE SCALE GENOMIC DNA]</scope>
    <source>
        <strain evidence="7">cv. Finnish</strain>
    </source>
</reference>
<proteinExistence type="inferred from homology"/>
<keyword evidence="7" id="KW-1185">Reference proteome</keyword>
<dbReference type="GO" id="GO:0016282">
    <property type="term" value="C:eukaryotic 43S preinitiation complex"/>
    <property type="evidence" value="ECO:0007669"/>
    <property type="project" value="UniProtKB-UniRule"/>
</dbReference>
<dbReference type="OrthoDB" id="20381at2759"/>
<dbReference type="AlphaFoldDB" id="A0A0K9PXQ3"/>
<evidence type="ECO:0000313" key="7">
    <source>
        <dbReference type="Proteomes" id="UP000036987"/>
    </source>
</evidence>
<dbReference type="GO" id="GO:0001732">
    <property type="term" value="P:formation of cytoplasmic translation initiation complex"/>
    <property type="evidence" value="ECO:0007669"/>
    <property type="project" value="UniProtKB-UniRule"/>
</dbReference>
<feature type="compositionally biased region" description="Basic and acidic residues" evidence="5">
    <location>
        <begin position="45"/>
        <end position="66"/>
    </location>
</feature>
<keyword evidence="2 4" id="KW-0396">Initiation factor</keyword>